<dbReference type="EMBL" id="FRAS01000045">
    <property type="protein sequence ID" value="SHM24836.1"/>
    <property type="molecule type" value="Genomic_DNA"/>
</dbReference>
<dbReference type="OrthoDB" id="1429200at2"/>
<evidence type="ECO:0000313" key="2">
    <source>
        <dbReference type="Proteomes" id="UP000183947"/>
    </source>
</evidence>
<protein>
    <recommendedName>
        <fullName evidence="3">Lipoprotein</fullName>
    </recommendedName>
</protein>
<name>A0A1M7H8Y1_9BACT</name>
<accession>A0A1M7H8Y1</accession>
<organism evidence="1 2">
    <name type="scientific">Hymenobacter psychrotolerans DSM 18569</name>
    <dbReference type="NCBI Taxonomy" id="1121959"/>
    <lineage>
        <taxon>Bacteria</taxon>
        <taxon>Pseudomonadati</taxon>
        <taxon>Bacteroidota</taxon>
        <taxon>Cytophagia</taxon>
        <taxon>Cytophagales</taxon>
        <taxon>Hymenobacteraceae</taxon>
        <taxon>Hymenobacter</taxon>
    </lineage>
</organism>
<dbReference type="PROSITE" id="PS51257">
    <property type="entry name" value="PROKAR_LIPOPROTEIN"/>
    <property type="match status" value="1"/>
</dbReference>
<evidence type="ECO:0008006" key="3">
    <source>
        <dbReference type="Google" id="ProtNLM"/>
    </source>
</evidence>
<keyword evidence="2" id="KW-1185">Reference proteome</keyword>
<sequence length="194" mass="21772">MKKLLSSLALVLTGCVTCQEVALLPEERAWLGSYTEGQQVVFRSNRGTTNTATVLKPQEWHTNTDCNWMESGRYQPIFSQIVLRPATVYNEKNRDFVVNLRKNNPDRPADLSFSVAGLECLTASREGQITSKLQQQACTLSTTGKTYPAAYVFRQGQNATIYGGGQLQAFFWDKQDGLIRYELTSGEVFELVSR</sequence>
<dbReference type="AlphaFoldDB" id="A0A1M7H8Y1"/>
<gene>
    <name evidence="1" type="ORF">SAMN02746009_04179</name>
</gene>
<dbReference type="Proteomes" id="UP000183947">
    <property type="component" value="Unassembled WGS sequence"/>
</dbReference>
<dbReference type="RefSeq" id="WP_073289092.1">
    <property type="nucleotide sequence ID" value="NZ_FRAS01000045.1"/>
</dbReference>
<reference evidence="2" key="1">
    <citation type="submission" date="2016-11" db="EMBL/GenBank/DDBJ databases">
        <authorList>
            <person name="Varghese N."/>
            <person name="Submissions S."/>
        </authorList>
    </citation>
    <scope>NUCLEOTIDE SEQUENCE [LARGE SCALE GENOMIC DNA]</scope>
    <source>
        <strain evidence="2">DSM 18569</strain>
    </source>
</reference>
<evidence type="ECO:0000313" key="1">
    <source>
        <dbReference type="EMBL" id="SHM24836.1"/>
    </source>
</evidence>
<proteinExistence type="predicted"/>